<evidence type="ECO:0000256" key="1">
    <source>
        <dbReference type="ARBA" id="ARBA00022670"/>
    </source>
</evidence>
<accession>A0A377PT69</accession>
<dbReference type="PANTHER" id="PTHR30217">
    <property type="entry name" value="PEPTIDASE U32 FAMILY"/>
    <property type="match status" value="1"/>
</dbReference>
<keyword evidence="7" id="KW-1185">Reference proteome</keyword>
<dbReference type="InterPro" id="IPR051454">
    <property type="entry name" value="RNA/ubiquinone_mod_enzymes"/>
</dbReference>
<dbReference type="GO" id="GO:0008233">
    <property type="term" value="F:peptidase activity"/>
    <property type="evidence" value="ECO:0007669"/>
    <property type="project" value="UniProtKB-KW"/>
</dbReference>
<dbReference type="EMBL" id="JRPD02000009">
    <property type="protein sequence ID" value="TLE00221.1"/>
    <property type="molecule type" value="Genomic_DNA"/>
</dbReference>
<evidence type="ECO:0000313" key="4">
    <source>
        <dbReference type="EMBL" id="STQ85710.1"/>
    </source>
</evidence>
<dbReference type="InterPro" id="IPR001539">
    <property type="entry name" value="Peptidase_U32"/>
</dbReference>
<evidence type="ECO:0000256" key="2">
    <source>
        <dbReference type="ARBA" id="ARBA00022801"/>
    </source>
</evidence>
<dbReference type="PANTHER" id="PTHR30217:SF6">
    <property type="entry name" value="TRNA HYDROXYLATION PROTEIN P"/>
    <property type="match status" value="1"/>
</dbReference>
<dbReference type="OrthoDB" id="9807498at2"/>
<keyword evidence="2 4" id="KW-0378">Hydrolase</keyword>
<dbReference type="EC" id="3.4.24.-" evidence="4"/>
<dbReference type="EC" id="3.4.-.-" evidence="4"/>
<dbReference type="PROSITE" id="PS01276">
    <property type="entry name" value="PEPTIDASE_U32"/>
    <property type="match status" value="1"/>
</dbReference>
<dbReference type="Pfam" id="PF01136">
    <property type="entry name" value="Peptidase_U32"/>
    <property type="match status" value="1"/>
</dbReference>
<evidence type="ECO:0000313" key="5">
    <source>
        <dbReference type="EMBL" id="TLE00221.1"/>
    </source>
</evidence>
<comment type="similarity">
    <text evidence="3">Belongs to the peptidase U32 family.</text>
</comment>
<proteinExistence type="inferred from homology"/>
<name>A0A377PT69_9HELI</name>
<sequence>MSLGFTTQQKAYKKAQLLSPAGNLSKMKIALHYGADAVYGGVSHFSLRNRASKNFSYEDFRLGIEYAHGLGKKVYVTINGFPFNSQIDSLKNHIAKMRDLSPDAFIIAAPGVVRLARKIAPNIPIHLSTQANVLNVLDASVYFDMGVKRIVAAREISLNDCIEIKKVLPDLEIEIFVHGSMCFAFSGRCLISALQHGRVPNRGSCANDCRFDYEYFIRDKKNQNLVEFNPQELYVRNPDNNMLMRLEQEEGIGTHIFNSKDLNLASHIHDILESNAIDALKIEGRTKSSYYAAITARTYKLAMQDYYENTKRENLYQYELHTLKNRGFSDGYIVHRPFQRFDTQNFLSAISDGSYQVCAEVDESGKFFLCKHTIRKNDWLEIISPLECYAGSNFSLSFPSKSMLDSYSNKEDYIKESLLKDNVHNTTTNTSNNVDFMKEEFCHLGEIKNDIGQIICIEDRFYLKLFKILTASGRELESIHSGNTNAIVLPTRLPAFSFLRVKI</sequence>
<protein>
    <submittedName>
        <fullName evidence="4">Collagenase family protease</fullName>
        <ecNumber evidence="4">3.4.-.-</ecNumber>
        <ecNumber evidence="4">3.4.24.-</ecNumber>
    </submittedName>
    <submittedName>
        <fullName evidence="5">U32 family peptidase</fullName>
    </submittedName>
</protein>
<dbReference type="GO" id="GO:0006508">
    <property type="term" value="P:proteolysis"/>
    <property type="evidence" value="ECO:0007669"/>
    <property type="project" value="UniProtKB-KW"/>
</dbReference>
<dbReference type="AlphaFoldDB" id="A0A377PT69"/>
<gene>
    <name evidence="4" type="primary">yhbU</name>
    <name evidence="5" type="ORF">LS73_005305</name>
    <name evidence="4" type="ORF">NCTC12714_00497</name>
</gene>
<dbReference type="Proteomes" id="UP000255139">
    <property type="component" value="Unassembled WGS sequence"/>
</dbReference>
<reference evidence="5 6" key="1">
    <citation type="journal article" date="2014" name="Genome Announc.">
        <title>Draft genome sequences of eight enterohepatic helicobacter species isolated from both laboratory and wild rodents.</title>
        <authorList>
            <person name="Sheh A."/>
            <person name="Shen Z."/>
            <person name="Fox J.G."/>
        </authorList>
    </citation>
    <scope>NUCLEOTIDE SEQUENCE [LARGE SCALE GENOMIC DNA]</scope>
    <source>
        <strain evidence="5 6">ST1</strain>
    </source>
</reference>
<dbReference type="Proteomes" id="UP000029922">
    <property type="component" value="Unassembled WGS sequence"/>
</dbReference>
<organism evidence="4 7">
    <name type="scientific">Helicobacter muridarum</name>
    <dbReference type="NCBI Taxonomy" id="216"/>
    <lineage>
        <taxon>Bacteria</taxon>
        <taxon>Pseudomonadati</taxon>
        <taxon>Campylobacterota</taxon>
        <taxon>Epsilonproteobacteria</taxon>
        <taxon>Campylobacterales</taxon>
        <taxon>Helicobacteraceae</taxon>
        <taxon>Helicobacter</taxon>
    </lineage>
</organism>
<dbReference type="EMBL" id="UGJE01000002">
    <property type="protein sequence ID" value="STQ85710.1"/>
    <property type="molecule type" value="Genomic_DNA"/>
</dbReference>
<evidence type="ECO:0000256" key="3">
    <source>
        <dbReference type="ARBA" id="ARBA00038374"/>
    </source>
</evidence>
<evidence type="ECO:0000313" key="7">
    <source>
        <dbReference type="Proteomes" id="UP000255139"/>
    </source>
</evidence>
<dbReference type="RefSeq" id="WP_034557610.1">
    <property type="nucleotide sequence ID" value="NZ_FZML01000004.1"/>
</dbReference>
<keyword evidence="1 4" id="KW-0645">Protease</keyword>
<evidence type="ECO:0000313" key="6">
    <source>
        <dbReference type="Proteomes" id="UP000029922"/>
    </source>
</evidence>
<reference evidence="4 7" key="2">
    <citation type="submission" date="2018-06" db="EMBL/GenBank/DDBJ databases">
        <authorList>
            <consortium name="Pathogen Informatics"/>
            <person name="Doyle S."/>
        </authorList>
    </citation>
    <scope>NUCLEOTIDE SEQUENCE [LARGE SCALE GENOMIC DNA]</scope>
    <source>
        <strain evidence="4 7">NCTC12714</strain>
    </source>
</reference>